<reference evidence="1" key="1">
    <citation type="submission" date="2014-09" db="EMBL/GenBank/DDBJ databases">
        <authorList>
            <person name="Magalhaes I.L.F."/>
            <person name="Oliveira U."/>
            <person name="Santos F.R."/>
            <person name="Vidigal T.H.D.A."/>
            <person name="Brescovit A.D."/>
            <person name="Santos A.J."/>
        </authorList>
    </citation>
    <scope>NUCLEOTIDE SEQUENCE</scope>
    <source>
        <tissue evidence="1">Shoot tissue taken approximately 20 cm above the soil surface</tissue>
    </source>
</reference>
<dbReference type="EMBL" id="GBRH01203112">
    <property type="protein sequence ID" value="JAD94783.1"/>
    <property type="molecule type" value="Transcribed_RNA"/>
</dbReference>
<reference evidence="1" key="2">
    <citation type="journal article" date="2015" name="Data Brief">
        <title>Shoot transcriptome of the giant reed, Arundo donax.</title>
        <authorList>
            <person name="Barrero R.A."/>
            <person name="Guerrero F.D."/>
            <person name="Moolhuijzen P."/>
            <person name="Goolsby J.A."/>
            <person name="Tidwell J."/>
            <person name="Bellgard S.E."/>
            <person name="Bellgard M.I."/>
        </authorList>
    </citation>
    <scope>NUCLEOTIDE SEQUENCE</scope>
    <source>
        <tissue evidence="1">Shoot tissue taken approximately 20 cm above the soil surface</tissue>
    </source>
</reference>
<sequence>MRCSPYFLLKVIHVHLVHAQSVQYLINLLDT</sequence>
<protein>
    <submittedName>
        <fullName evidence="1">Uncharacterized protein</fullName>
    </submittedName>
</protein>
<dbReference type="AlphaFoldDB" id="A0A0A9E6X0"/>
<evidence type="ECO:0000313" key="1">
    <source>
        <dbReference type="EMBL" id="JAD94783.1"/>
    </source>
</evidence>
<accession>A0A0A9E6X0</accession>
<name>A0A0A9E6X0_ARUDO</name>
<proteinExistence type="predicted"/>
<organism evidence="1">
    <name type="scientific">Arundo donax</name>
    <name type="common">Giant reed</name>
    <name type="synonym">Donax arundinaceus</name>
    <dbReference type="NCBI Taxonomy" id="35708"/>
    <lineage>
        <taxon>Eukaryota</taxon>
        <taxon>Viridiplantae</taxon>
        <taxon>Streptophyta</taxon>
        <taxon>Embryophyta</taxon>
        <taxon>Tracheophyta</taxon>
        <taxon>Spermatophyta</taxon>
        <taxon>Magnoliopsida</taxon>
        <taxon>Liliopsida</taxon>
        <taxon>Poales</taxon>
        <taxon>Poaceae</taxon>
        <taxon>PACMAD clade</taxon>
        <taxon>Arundinoideae</taxon>
        <taxon>Arundineae</taxon>
        <taxon>Arundo</taxon>
    </lineage>
</organism>